<dbReference type="InterPro" id="IPR038371">
    <property type="entry name" value="Cu_polyphenol_OxRdtase_sf"/>
</dbReference>
<name>A0AAE3E3Z5_9FIRM</name>
<comment type="similarity">
    <text evidence="3 11">Belongs to the purine nucleoside phosphorylase YfiH/LACC1 family.</text>
</comment>
<dbReference type="InterPro" id="IPR003730">
    <property type="entry name" value="Cu_polyphenol_OxRdtase"/>
</dbReference>
<evidence type="ECO:0000256" key="9">
    <source>
        <dbReference type="ARBA" id="ARBA00048968"/>
    </source>
</evidence>
<evidence type="ECO:0000313" key="13">
    <source>
        <dbReference type="Proteomes" id="UP001198200"/>
    </source>
</evidence>
<evidence type="ECO:0000256" key="5">
    <source>
        <dbReference type="ARBA" id="ARBA00022723"/>
    </source>
</evidence>
<evidence type="ECO:0000256" key="1">
    <source>
        <dbReference type="ARBA" id="ARBA00000553"/>
    </source>
</evidence>
<dbReference type="PANTHER" id="PTHR30616:SF2">
    <property type="entry name" value="PURINE NUCLEOSIDE PHOSPHORYLASE LACC1"/>
    <property type="match status" value="1"/>
</dbReference>
<dbReference type="AlphaFoldDB" id="A0AAE3E3Z5"/>
<dbReference type="GO" id="GO:0017061">
    <property type="term" value="F:S-methyl-5-thioadenosine phosphorylase activity"/>
    <property type="evidence" value="ECO:0007669"/>
    <property type="project" value="UniProtKB-EC"/>
</dbReference>
<keyword evidence="13" id="KW-1185">Reference proteome</keyword>
<dbReference type="Pfam" id="PF02578">
    <property type="entry name" value="Cu-oxidase_4"/>
    <property type="match status" value="1"/>
</dbReference>
<dbReference type="GO" id="GO:0016787">
    <property type="term" value="F:hydrolase activity"/>
    <property type="evidence" value="ECO:0007669"/>
    <property type="project" value="UniProtKB-KW"/>
</dbReference>
<evidence type="ECO:0000256" key="10">
    <source>
        <dbReference type="ARBA" id="ARBA00049893"/>
    </source>
</evidence>
<protein>
    <recommendedName>
        <fullName evidence="11">Purine nucleoside phosphorylase</fullName>
    </recommendedName>
</protein>
<comment type="catalytic activity">
    <reaction evidence="10">
        <text>S-methyl-5'-thioadenosine + phosphate = 5-(methylsulfanyl)-alpha-D-ribose 1-phosphate + adenine</text>
        <dbReference type="Rhea" id="RHEA:11852"/>
        <dbReference type="ChEBI" id="CHEBI:16708"/>
        <dbReference type="ChEBI" id="CHEBI:17509"/>
        <dbReference type="ChEBI" id="CHEBI:43474"/>
        <dbReference type="ChEBI" id="CHEBI:58533"/>
        <dbReference type="EC" id="2.4.2.28"/>
    </reaction>
    <physiologicalReaction direction="left-to-right" evidence="10">
        <dbReference type="Rhea" id="RHEA:11853"/>
    </physiologicalReaction>
</comment>
<keyword evidence="4" id="KW-0808">Transferase</keyword>
<dbReference type="PANTHER" id="PTHR30616">
    <property type="entry name" value="UNCHARACTERIZED PROTEIN YFIH"/>
    <property type="match status" value="1"/>
</dbReference>
<dbReference type="CDD" id="cd16833">
    <property type="entry name" value="YfiH"/>
    <property type="match status" value="1"/>
</dbReference>
<evidence type="ECO:0000256" key="6">
    <source>
        <dbReference type="ARBA" id="ARBA00022801"/>
    </source>
</evidence>
<dbReference type="NCBIfam" id="TIGR00726">
    <property type="entry name" value="peptidoglycan editing factor PgeF"/>
    <property type="match status" value="1"/>
</dbReference>
<comment type="catalytic activity">
    <reaction evidence="8">
        <text>adenosine + H2O + H(+) = inosine + NH4(+)</text>
        <dbReference type="Rhea" id="RHEA:24408"/>
        <dbReference type="ChEBI" id="CHEBI:15377"/>
        <dbReference type="ChEBI" id="CHEBI:15378"/>
        <dbReference type="ChEBI" id="CHEBI:16335"/>
        <dbReference type="ChEBI" id="CHEBI:17596"/>
        <dbReference type="ChEBI" id="CHEBI:28938"/>
        <dbReference type="EC" id="3.5.4.4"/>
    </reaction>
    <physiologicalReaction direction="left-to-right" evidence="8">
        <dbReference type="Rhea" id="RHEA:24409"/>
    </physiologicalReaction>
</comment>
<evidence type="ECO:0000256" key="11">
    <source>
        <dbReference type="RuleBase" id="RU361274"/>
    </source>
</evidence>
<evidence type="ECO:0000256" key="4">
    <source>
        <dbReference type="ARBA" id="ARBA00022679"/>
    </source>
</evidence>
<evidence type="ECO:0000256" key="2">
    <source>
        <dbReference type="ARBA" id="ARBA00003215"/>
    </source>
</evidence>
<proteinExistence type="inferred from homology"/>
<dbReference type="Gene3D" id="3.60.140.10">
    <property type="entry name" value="CNF1/YfiH-like putative cysteine hydrolases"/>
    <property type="match status" value="1"/>
</dbReference>
<organism evidence="12 13">
    <name type="scientific">Anthropogastromicrobium aceti</name>
    <dbReference type="NCBI Taxonomy" id="2981768"/>
    <lineage>
        <taxon>Bacteria</taxon>
        <taxon>Bacillati</taxon>
        <taxon>Bacillota</taxon>
        <taxon>Clostridia</taxon>
        <taxon>Lachnospirales</taxon>
        <taxon>Lachnospiraceae</taxon>
        <taxon>Anthropogastromicrobium</taxon>
    </lineage>
</organism>
<dbReference type="SUPFAM" id="SSF64438">
    <property type="entry name" value="CNF1/YfiH-like putative cysteine hydrolases"/>
    <property type="match status" value="1"/>
</dbReference>
<accession>A0AAE3E3Z5</accession>
<comment type="catalytic activity">
    <reaction evidence="9">
        <text>adenosine + phosphate = alpha-D-ribose 1-phosphate + adenine</text>
        <dbReference type="Rhea" id="RHEA:27642"/>
        <dbReference type="ChEBI" id="CHEBI:16335"/>
        <dbReference type="ChEBI" id="CHEBI:16708"/>
        <dbReference type="ChEBI" id="CHEBI:43474"/>
        <dbReference type="ChEBI" id="CHEBI:57720"/>
        <dbReference type="EC" id="2.4.2.1"/>
    </reaction>
    <physiologicalReaction direction="left-to-right" evidence="9">
        <dbReference type="Rhea" id="RHEA:27643"/>
    </physiologicalReaction>
</comment>
<comment type="caution">
    <text evidence="12">The sequence shown here is derived from an EMBL/GenBank/DDBJ whole genome shotgun (WGS) entry which is preliminary data.</text>
</comment>
<evidence type="ECO:0000256" key="8">
    <source>
        <dbReference type="ARBA" id="ARBA00047989"/>
    </source>
</evidence>
<dbReference type="GO" id="GO:0005507">
    <property type="term" value="F:copper ion binding"/>
    <property type="evidence" value="ECO:0007669"/>
    <property type="project" value="TreeGrafter"/>
</dbReference>
<reference evidence="12 13" key="1">
    <citation type="submission" date="2021-10" db="EMBL/GenBank/DDBJ databases">
        <title>Anaerobic single-cell dispensing facilitates the cultivation of human gut bacteria.</title>
        <authorList>
            <person name="Afrizal A."/>
        </authorList>
    </citation>
    <scope>NUCLEOTIDE SEQUENCE [LARGE SCALE GENOMIC DNA]</scope>
    <source>
        <strain evidence="12 13">CLA-AA-H224</strain>
    </source>
</reference>
<comment type="function">
    <text evidence="2">Purine nucleoside enzyme that catalyzes the phosphorolysis of adenosine and inosine nucleosides, yielding D-ribose 1-phosphate and the respective free bases, adenine and hypoxanthine. Also catalyzes the phosphorolysis of S-methyl-5'-thioadenosine into adenine and S-methyl-5-thio-alpha-D-ribose 1-phosphate. Also has adenosine deaminase activity.</text>
</comment>
<keyword evidence="5" id="KW-0479">Metal-binding</keyword>
<dbReference type="EMBL" id="JAJEQN010000014">
    <property type="protein sequence ID" value="MCC2221389.1"/>
    <property type="molecule type" value="Genomic_DNA"/>
</dbReference>
<dbReference type="Proteomes" id="UP001198200">
    <property type="component" value="Unassembled WGS sequence"/>
</dbReference>
<evidence type="ECO:0000256" key="7">
    <source>
        <dbReference type="ARBA" id="ARBA00022833"/>
    </source>
</evidence>
<keyword evidence="7" id="KW-0862">Zinc</keyword>
<sequence>MLIRKGTGEDPRLIEKDKVPYLEFEALKKQSWLTHAFSTRLGGVSSGCFASMNLGFGRGEEDKIVAENYKRLGDAVGFDWKKVVLSHQTHTTNVRLVTEKDAGKGTVRERDYTDVDGLITNEPGLPLVTFYADCVPLYFADPKNKAIGLSHSGWRGTVGRMGEKTLKAMNEAFGTQPQDVIAAIGPSICGDCFEVGPEVVEEFAKTFSKKQMEAICHAGRNDRSYLDLWRANRIILEEAGVQPQNISVTNICTRCNPDLLYSHRIMGAQRGNLAAILMIRE</sequence>
<evidence type="ECO:0000313" key="12">
    <source>
        <dbReference type="EMBL" id="MCC2221389.1"/>
    </source>
</evidence>
<keyword evidence="6" id="KW-0378">Hydrolase</keyword>
<comment type="catalytic activity">
    <reaction evidence="1">
        <text>inosine + phosphate = alpha-D-ribose 1-phosphate + hypoxanthine</text>
        <dbReference type="Rhea" id="RHEA:27646"/>
        <dbReference type="ChEBI" id="CHEBI:17368"/>
        <dbReference type="ChEBI" id="CHEBI:17596"/>
        <dbReference type="ChEBI" id="CHEBI:43474"/>
        <dbReference type="ChEBI" id="CHEBI:57720"/>
        <dbReference type="EC" id="2.4.2.1"/>
    </reaction>
    <physiologicalReaction direction="left-to-right" evidence="1">
        <dbReference type="Rhea" id="RHEA:27647"/>
    </physiologicalReaction>
</comment>
<evidence type="ECO:0000256" key="3">
    <source>
        <dbReference type="ARBA" id="ARBA00007353"/>
    </source>
</evidence>
<dbReference type="InterPro" id="IPR011324">
    <property type="entry name" value="Cytotoxic_necrot_fac-like_cat"/>
</dbReference>
<gene>
    <name evidence="12" type="primary">pgeF</name>
    <name evidence="12" type="ORF">LKD48_07005</name>
</gene>